<organism evidence="1 2">
    <name type="scientific">endosymbiont of Riftia pachyptila</name>
    <name type="common">vent Ph05</name>
    <dbReference type="NCBI Taxonomy" id="1048808"/>
    <lineage>
        <taxon>Bacteria</taxon>
        <taxon>Pseudomonadati</taxon>
        <taxon>Pseudomonadota</taxon>
        <taxon>Gammaproteobacteria</taxon>
        <taxon>sulfur-oxidizing symbionts</taxon>
    </lineage>
</organism>
<sequence>MIRTSRPSAAEVSLATLCRLISAQGKAGIYRRNRDGWRQLHHHGSIADSDLLQAYQRAVMG</sequence>
<evidence type="ECO:0000313" key="2">
    <source>
        <dbReference type="Proteomes" id="UP000004491"/>
    </source>
</evidence>
<dbReference type="AlphaFoldDB" id="G2DEK4"/>
<comment type="caution">
    <text evidence="1">The sequence shown here is derived from an EMBL/GenBank/DDBJ whole genome shotgun (WGS) entry which is preliminary data.</text>
</comment>
<gene>
    <name evidence="1" type="ORF">Rifp1Sym_cb00280</name>
</gene>
<evidence type="ECO:0000313" key="1">
    <source>
        <dbReference type="EMBL" id="EGV50977.1"/>
    </source>
</evidence>
<protein>
    <submittedName>
        <fullName evidence="1">Uncharacterized protein</fullName>
    </submittedName>
</protein>
<dbReference type="EMBL" id="AFOC01000055">
    <property type="protein sequence ID" value="EGV50977.1"/>
    <property type="molecule type" value="Genomic_DNA"/>
</dbReference>
<dbReference type="Proteomes" id="UP000004491">
    <property type="component" value="Unassembled WGS sequence"/>
</dbReference>
<proteinExistence type="predicted"/>
<reference evidence="1" key="1">
    <citation type="journal article" date="2011" name="ISME J.">
        <title>The endosymbionts of the deep-sea tubeworms Riftia pachyptila and Tevnia jerichonana share an identical physiology as revealed by proteogenomic analyses.</title>
        <authorList>
            <person name="Gardebrecht A."/>
            <person name="Markert S."/>
            <person name="Felbeck H."/>
            <person name="Thuermer A."/>
            <person name="Albrecht D."/>
            <person name="Wollherr A."/>
            <person name="Kabisch J."/>
            <person name="Lehmann R."/>
            <person name="Daniel R."/>
            <person name="Liesegang H."/>
            <person name="Hecker M."/>
            <person name="Sievert S.M."/>
            <person name="Schweder T."/>
        </authorList>
    </citation>
    <scope>NUCLEOTIDE SEQUENCE [LARGE SCALE GENOMIC DNA]</scope>
</reference>
<keyword evidence="2" id="KW-1185">Reference proteome</keyword>
<name>G2DEK4_9GAMM</name>
<accession>G2DEK4</accession>